<name>A0A0D0CL21_9AGAR</name>
<dbReference type="HOGENOM" id="CLU_1256153_0_0_1"/>
<accession>A0A0D0CL21</accession>
<dbReference type="EMBL" id="KN834781">
    <property type="protein sequence ID" value="KIK59212.1"/>
    <property type="molecule type" value="Genomic_DNA"/>
</dbReference>
<keyword evidence="3" id="KW-1185">Reference proteome</keyword>
<evidence type="ECO:0000256" key="1">
    <source>
        <dbReference type="SAM" id="MobiDB-lite"/>
    </source>
</evidence>
<proteinExistence type="predicted"/>
<dbReference type="AlphaFoldDB" id="A0A0D0CL21"/>
<feature type="compositionally biased region" description="Basic and acidic residues" evidence="1">
    <location>
        <begin position="78"/>
        <end position="96"/>
    </location>
</feature>
<dbReference type="Proteomes" id="UP000053593">
    <property type="component" value="Unassembled WGS sequence"/>
</dbReference>
<sequence>MTGSALILKPSIYRSQKWAKVQEIDLKTAALSIQSLSSLPSFLPLMQPLECSEDEDFQSDSSEYGTDDSTSSSSDTEQDCHSSDSDNNPDKDKSPHDWGLTSEALQCQLISFCQHWVTDDKNTPEEEDFRQKAALLHSETTGFIMITVDDLDYICAPLPYIDEPYVAVICRLKVGFFVSWNVAQNHVQVVGAQYSFHTTIFEAHLCYLRALIGQEAVLLSKDGYTETDVSPIIPPNTMFSQYWHCLWSSWVWDDTPVPPMYLPQ</sequence>
<protein>
    <submittedName>
        <fullName evidence="2">Uncharacterized protein</fullName>
    </submittedName>
</protein>
<feature type="region of interest" description="Disordered" evidence="1">
    <location>
        <begin position="53"/>
        <end position="97"/>
    </location>
</feature>
<organism evidence="2 3">
    <name type="scientific">Collybiopsis luxurians FD-317 M1</name>
    <dbReference type="NCBI Taxonomy" id="944289"/>
    <lineage>
        <taxon>Eukaryota</taxon>
        <taxon>Fungi</taxon>
        <taxon>Dikarya</taxon>
        <taxon>Basidiomycota</taxon>
        <taxon>Agaricomycotina</taxon>
        <taxon>Agaricomycetes</taxon>
        <taxon>Agaricomycetidae</taxon>
        <taxon>Agaricales</taxon>
        <taxon>Marasmiineae</taxon>
        <taxon>Omphalotaceae</taxon>
        <taxon>Collybiopsis</taxon>
        <taxon>Collybiopsis luxurians</taxon>
    </lineage>
</organism>
<feature type="compositionally biased region" description="Low complexity" evidence="1">
    <location>
        <begin position="59"/>
        <end position="75"/>
    </location>
</feature>
<evidence type="ECO:0000313" key="2">
    <source>
        <dbReference type="EMBL" id="KIK59212.1"/>
    </source>
</evidence>
<evidence type="ECO:0000313" key="3">
    <source>
        <dbReference type="Proteomes" id="UP000053593"/>
    </source>
</evidence>
<gene>
    <name evidence="2" type="ORF">GYMLUDRAFT_245629</name>
</gene>
<reference evidence="2 3" key="1">
    <citation type="submission" date="2014-04" db="EMBL/GenBank/DDBJ databases">
        <title>Evolutionary Origins and Diversification of the Mycorrhizal Mutualists.</title>
        <authorList>
            <consortium name="DOE Joint Genome Institute"/>
            <consortium name="Mycorrhizal Genomics Consortium"/>
            <person name="Kohler A."/>
            <person name="Kuo A."/>
            <person name="Nagy L.G."/>
            <person name="Floudas D."/>
            <person name="Copeland A."/>
            <person name="Barry K.W."/>
            <person name="Cichocki N."/>
            <person name="Veneault-Fourrey C."/>
            <person name="LaButti K."/>
            <person name="Lindquist E.A."/>
            <person name="Lipzen A."/>
            <person name="Lundell T."/>
            <person name="Morin E."/>
            <person name="Murat C."/>
            <person name="Riley R."/>
            <person name="Ohm R."/>
            <person name="Sun H."/>
            <person name="Tunlid A."/>
            <person name="Henrissat B."/>
            <person name="Grigoriev I.V."/>
            <person name="Hibbett D.S."/>
            <person name="Martin F."/>
        </authorList>
    </citation>
    <scope>NUCLEOTIDE SEQUENCE [LARGE SCALE GENOMIC DNA]</scope>
    <source>
        <strain evidence="2 3">FD-317 M1</strain>
    </source>
</reference>